<evidence type="ECO:0000313" key="2">
    <source>
        <dbReference type="Proteomes" id="UP000830115"/>
    </source>
</evidence>
<name>A0ABY4LYM2_9ACTN</name>
<dbReference type="Pfam" id="PF11066">
    <property type="entry name" value="DUF2867"/>
    <property type="match status" value="1"/>
</dbReference>
<organism evidence="1 2">
    <name type="scientific">Streptomyces halobius</name>
    <dbReference type="NCBI Taxonomy" id="2879846"/>
    <lineage>
        <taxon>Bacteria</taxon>
        <taxon>Bacillati</taxon>
        <taxon>Actinomycetota</taxon>
        <taxon>Actinomycetes</taxon>
        <taxon>Kitasatosporales</taxon>
        <taxon>Streptomycetaceae</taxon>
        <taxon>Streptomyces</taxon>
    </lineage>
</organism>
<dbReference type="RefSeq" id="WP_248861345.1">
    <property type="nucleotide sequence ID" value="NZ_CP086322.1"/>
</dbReference>
<dbReference type="EMBL" id="CP086322">
    <property type="protein sequence ID" value="UQA90604.1"/>
    <property type="molecule type" value="Genomic_DNA"/>
</dbReference>
<sequence>MRIPNAEYTDRPWRIHEFTQDFEVEDVWALPTPGGPDELARFVRGFTADDDEENSRFIIRNLFRLRWTLGRLLGWDKESQGLGHRVQTIRGRLPADLRDGPRGPDFESVPFIAVYQTDTEYVAELANRMVHTLMHIGWVPDQKGMYYAQMTSLWKPNGLLGHAYRTGGKPFRRVLVYPQLLRAIGKNWPQYT</sequence>
<accession>A0ABY4LYM2</accession>
<dbReference type="Proteomes" id="UP000830115">
    <property type="component" value="Chromosome"/>
</dbReference>
<gene>
    <name evidence="1" type="ORF">K9S39_00645</name>
</gene>
<evidence type="ECO:0000313" key="1">
    <source>
        <dbReference type="EMBL" id="UQA90604.1"/>
    </source>
</evidence>
<protein>
    <submittedName>
        <fullName evidence="1">DUF2867 domain-containing protein</fullName>
    </submittedName>
</protein>
<reference evidence="1" key="1">
    <citation type="submission" date="2021-10" db="EMBL/GenBank/DDBJ databases">
        <title>Streptomyces nigrumlapis sp.nov.,an antimicrobial producing actinobacterium isolated from Black Gobi rocks.</title>
        <authorList>
            <person name="Wen Y."/>
            <person name="Zhang W."/>
            <person name="Liu X.G."/>
        </authorList>
    </citation>
    <scope>NUCLEOTIDE SEQUENCE</scope>
    <source>
        <strain evidence="1">ST13-2-2</strain>
    </source>
</reference>
<keyword evidence="2" id="KW-1185">Reference proteome</keyword>
<dbReference type="InterPro" id="IPR021295">
    <property type="entry name" value="DUF2867"/>
</dbReference>
<proteinExistence type="predicted"/>